<comment type="function">
    <text evidence="7">Catalyzes the formation of 4-diphosphocytidyl-2-C-methyl-D-erythritol from CTP and 2-C-methyl-D-erythritol 4-phosphate (MEP).</text>
</comment>
<dbReference type="FunFam" id="3.90.550.10:FF:000003">
    <property type="entry name" value="2-C-methyl-D-erythritol 4-phosphate cytidylyltransferase"/>
    <property type="match status" value="1"/>
</dbReference>
<dbReference type="RefSeq" id="WP_198828224.1">
    <property type="nucleotide sequence ID" value="NZ_CP066308.1"/>
</dbReference>
<dbReference type="Gene3D" id="3.90.550.10">
    <property type="entry name" value="Spore Coat Polysaccharide Biosynthesis Protein SpsA, Chain A"/>
    <property type="match status" value="1"/>
</dbReference>
<dbReference type="KEGG" id="bcop:JD108_01205"/>
<feature type="site" description="Transition state stabilizer" evidence="7">
    <location>
        <position position="22"/>
    </location>
</feature>
<feature type="site" description="Positions MEP for the nucleophilic attack" evidence="7">
    <location>
        <position position="210"/>
    </location>
</feature>
<dbReference type="Proteomes" id="UP000595847">
    <property type="component" value="Chromosome"/>
</dbReference>
<accession>A0A7T5EL83</accession>
<dbReference type="Proteomes" id="UP000677234">
    <property type="component" value="Chromosome"/>
</dbReference>
<dbReference type="PANTHER" id="PTHR32125">
    <property type="entry name" value="2-C-METHYL-D-ERYTHRITOL 4-PHOSPHATE CYTIDYLYLTRANSFERASE, CHLOROPLASTIC"/>
    <property type="match status" value="1"/>
</dbReference>
<dbReference type="InterPro" id="IPR029044">
    <property type="entry name" value="Nucleotide-diphossugar_trans"/>
</dbReference>
<keyword evidence="5 7" id="KW-0548">Nucleotidyltransferase</keyword>
<dbReference type="PROSITE" id="PS01295">
    <property type="entry name" value="ISPD"/>
    <property type="match status" value="1"/>
</dbReference>
<dbReference type="NCBIfam" id="TIGR00453">
    <property type="entry name" value="ispD"/>
    <property type="match status" value="1"/>
</dbReference>
<dbReference type="EC" id="2.7.7.60" evidence="7"/>
<evidence type="ECO:0000256" key="6">
    <source>
        <dbReference type="ARBA" id="ARBA00023229"/>
    </source>
</evidence>
<dbReference type="InterPro" id="IPR001228">
    <property type="entry name" value="IspD"/>
</dbReference>
<feature type="site" description="Positions MEP for the nucleophilic attack" evidence="7">
    <location>
        <position position="154"/>
    </location>
</feature>
<comment type="similarity">
    <text evidence="3 7">Belongs to the IspD/TarI cytidylyltransferase family. IspD subfamily.</text>
</comment>
<dbReference type="InterPro" id="IPR050088">
    <property type="entry name" value="IspD/TarI_cytidylyltransf_bact"/>
</dbReference>
<proteinExistence type="inferred from homology"/>
<dbReference type="InterPro" id="IPR018294">
    <property type="entry name" value="ISPD_synthase_CS"/>
</dbReference>
<dbReference type="GO" id="GO:0050518">
    <property type="term" value="F:2-C-methyl-D-erythritol 4-phosphate cytidylyltransferase activity"/>
    <property type="evidence" value="ECO:0007669"/>
    <property type="project" value="UniProtKB-UniRule"/>
</dbReference>
<reference evidence="9" key="2">
    <citation type="submission" date="2021-04" db="EMBL/GenBank/DDBJ databases">
        <title>Brevibacillus composti FJAT-54423, complete genome.</title>
        <authorList>
            <person name="Tang R."/>
        </authorList>
    </citation>
    <scope>NUCLEOTIDE SEQUENCE</scope>
    <source>
        <strain evidence="9">FJAT-54424</strain>
    </source>
</reference>
<feature type="site" description="Transition state stabilizer" evidence="7">
    <location>
        <position position="15"/>
    </location>
</feature>
<evidence type="ECO:0000256" key="1">
    <source>
        <dbReference type="ARBA" id="ARBA00001282"/>
    </source>
</evidence>
<dbReference type="HAMAP" id="MF_00108">
    <property type="entry name" value="IspD"/>
    <property type="match status" value="1"/>
</dbReference>
<sequence>MDTGVVIVAAGSGKRMGAERNKLWLPLGGEPIWVHTVRLFAGHPEIGEVVLVVNSRDRQEIQDWLDQNQEKQKVTVVLGGAERQDSVRNGLAALSPQCTYVLVHDAARPFVTGEQISELIRQVRTDGTSIMAVPVKDTIKVVGADGIVQSTPARESLWAVQTPQAFLVSLLKEAHEAAVQAGYAGTDDAMLVEWLGHPVRVMRGSYENIKITTPDDLWTGEEILRRRKGEGS</sequence>
<comment type="pathway">
    <text evidence="2 7">Isoprenoid biosynthesis; isopentenyl diphosphate biosynthesis via DXP pathway; isopentenyl diphosphate from 1-deoxy-D-xylulose 5-phosphate: step 2/6.</text>
</comment>
<dbReference type="UniPathway" id="UPA00056">
    <property type="reaction ID" value="UER00093"/>
</dbReference>
<dbReference type="EMBL" id="CP066308">
    <property type="protein sequence ID" value="QQE74648.1"/>
    <property type="molecule type" value="Genomic_DNA"/>
</dbReference>
<keyword evidence="6 7" id="KW-0414">Isoprene biosynthesis</keyword>
<comment type="catalytic activity">
    <reaction evidence="1 7">
        <text>2-C-methyl-D-erythritol 4-phosphate + CTP + H(+) = 4-CDP-2-C-methyl-D-erythritol + diphosphate</text>
        <dbReference type="Rhea" id="RHEA:13429"/>
        <dbReference type="ChEBI" id="CHEBI:15378"/>
        <dbReference type="ChEBI" id="CHEBI:33019"/>
        <dbReference type="ChEBI" id="CHEBI:37563"/>
        <dbReference type="ChEBI" id="CHEBI:57823"/>
        <dbReference type="ChEBI" id="CHEBI:58262"/>
        <dbReference type="EC" id="2.7.7.60"/>
    </reaction>
</comment>
<dbReference type="InterPro" id="IPR034683">
    <property type="entry name" value="IspD/TarI"/>
</dbReference>
<evidence type="ECO:0000256" key="4">
    <source>
        <dbReference type="ARBA" id="ARBA00022679"/>
    </source>
</evidence>
<dbReference type="SUPFAM" id="SSF53448">
    <property type="entry name" value="Nucleotide-diphospho-sugar transferases"/>
    <property type="match status" value="1"/>
</dbReference>
<keyword evidence="11" id="KW-1185">Reference proteome</keyword>
<reference evidence="8 10" key="1">
    <citation type="submission" date="2020-12" db="EMBL/GenBank/DDBJ databases">
        <title>strain FJAT-54423T represents a novel species of the genus Brevibacillus.</title>
        <authorList>
            <person name="Tang R."/>
        </authorList>
    </citation>
    <scope>NUCLEOTIDE SEQUENCE [LARGE SCALE GENOMIC DNA]</scope>
    <source>
        <strain evidence="8 10">FJAT-54423</strain>
    </source>
</reference>
<evidence type="ECO:0000256" key="2">
    <source>
        <dbReference type="ARBA" id="ARBA00004787"/>
    </source>
</evidence>
<dbReference type="AlphaFoldDB" id="A0A7T5EL83"/>
<evidence type="ECO:0000313" key="10">
    <source>
        <dbReference type="Proteomes" id="UP000595847"/>
    </source>
</evidence>
<evidence type="ECO:0000256" key="3">
    <source>
        <dbReference type="ARBA" id="ARBA00009789"/>
    </source>
</evidence>
<organism evidence="8 10">
    <name type="scientific">Brevibacillus composti</name>
    <dbReference type="NCBI Taxonomy" id="2796470"/>
    <lineage>
        <taxon>Bacteria</taxon>
        <taxon>Bacillati</taxon>
        <taxon>Bacillota</taxon>
        <taxon>Bacilli</taxon>
        <taxon>Bacillales</taxon>
        <taxon>Paenibacillaceae</taxon>
        <taxon>Brevibacillus</taxon>
    </lineage>
</organism>
<evidence type="ECO:0000256" key="5">
    <source>
        <dbReference type="ARBA" id="ARBA00022695"/>
    </source>
</evidence>
<dbReference type="CDD" id="cd02516">
    <property type="entry name" value="CDP-ME_synthetase"/>
    <property type="match status" value="1"/>
</dbReference>
<evidence type="ECO:0000313" key="9">
    <source>
        <dbReference type="EMBL" id="QUO41732.1"/>
    </source>
</evidence>
<gene>
    <name evidence="7 8" type="primary">ispD</name>
    <name evidence="8" type="ORF">JD108_01205</name>
    <name evidence="9" type="ORF">KDJ56_01205</name>
</gene>
<keyword evidence="4 7" id="KW-0808">Transferase</keyword>
<dbReference type="GO" id="GO:0019288">
    <property type="term" value="P:isopentenyl diphosphate biosynthetic process, methylerythritol 4-phosphate pathway"/>
    <property type="evidence" value="ECO:0007669"/>
    <property type="project" value="UniProtKB-UniRule"/>
</dbReference>
<protein>
    <recommendedName>
        <fullName evidence="7">2-C-methyl-D-erythritol 4-phosphate cytidylyltransferase</fullName>
        <ecNumber evidence="7">2.7.7.60</ecNumber>
    </recommendedName>
    <alternativeName>
        <fullName evidence="7">4-diphosphocytidyl-2C-methyl-D-erythritol synthase</fullName>
    </alternativeName>
    <alternativeName>
        <fullName evidence="7">MEP cytidylyltransferase</fullName>
        <shortName evidence="7">MCT</shortName>
    </alternativeName>
</protein>
<evidence type="ECO:0000256" key="7">
    <source>
        <dbReference type="HAMAP-Rule" id="MF_00108"/>
    </source>
</evidence>
<name>A0A7T5EL83_9BACL</name>
<evidence type="ECO:0000313" key="8">
    <source>
        <dbReference type="EMBL" id="QQE74648.1"/>
    </source>
</evidence>
<dbReference type="PANTHER" id="PTHR32125:SF4">
    <property type="entry name" value="2-C-METHYL-D-ERYTHRITOL 4-PHOSPHATE CYTIDYLYLTRANSFERASE, CHLOROPLASTIC"/>
    <property type="match status" value="1"/>
</dbReference>
<dbReference type="Pfam" id="PF01128">
    <property type="entry name" value="IspD"/>
    <property type="match status" value="1"/>
</dbReference>
<dbReference type="EMBL" id="CP073708">
    <property type="protein sequence ID" value="QUO41732.1"/>
    <property type="molecule type" value="Genomic_DNA"/>
</dbReference>
<evidence type="ECO:0000313" key="11">
    <source>
        <dbReference type="Proteomes" id="UP000677234"/>
    </source>
</evidence>